<feature type="region of interest" description="Disordered" evidence="1">
    <location>
        <begin position="1"/>
        <end position="56"/>
    </location>
</feature>
<proteinExistence type="predicted"/>
<sequence>MMVKRKVKFDAAKNNNKTPTESLPDTEFAAQYAGEEDMIRGANRNSKKGRQGGGDG</sequence>
<dbReference type="Proteomes" id="UP001297580">
    <property type="component" value="Chromosome"/>
</dbReference>
<accession>A0ABY9QHZ3</accession>
<organism evidence="2 3">
    <name type="scientific">Geobacillus thermodenitrificans</name>
    <dbReference type="NCBI Taxonomy" id="33940"/>
    <lineage>
        <taxon>Bacteria</taxon>
        <taxon>Bacillati</taxon>
        <taxon>Bacillota</taxon>
        <taxon>Bacilli</taxon>
        <taxon>Bacillales</taxon>
        <taxon>Anoxybacillaceae</taxon>
        <taxon>Geobacillus</taxon>
    </lineage>
</organism>
<feature type="compositionally biased region" description="Polar residues" evidence="1">
    <location>
        <begin position="13"/>
        <end position="23"/>
    </location>
</feature>
<evidence type="ECO:0008006" key="4">
    <source>
        <dbReference type="Google" id="ProtNLM"/>
    </source>
</evidence>
<dbReference type="EMBL" id="CP133461">
    <property type="protein sequence ID" value="WMV78183.1"/>
    <property type="molecule type" value="Genomic_DNA"/>
</dbReference>
<evidence type="ECO:0000313" key="3">
    <source>
        <dbReference type="Proteomes" id="UP001297580"/>
    </source>
</evidence>
<protein>
    <recommendedName>
        <fullName evidence="4">Stage 0 sporulation regulatory protein</fullName>
    </recommendedName>
</protein>
<evidence type="ECO:0000256" key="1">
    <source>
        <dbReference type="SAM" id="MobiDB-lite"/>
    </source>
</evidence>
<gene>
    <name evidence="2" type="ORF">HSX42_05010</name>
</gene>
<reference evidence="2 3" key="1">
    <citation type="submission" date="2023-08" db="EMBL/GenBank/DDBJ databases">
        <title>Complete genome sequence of Geobacillus thermodenitrificans K1041, a genetically tractable strain representative of the genus Geobacillus.</title>
        <authorList>
            <person name="Kani S."/>
            <person name="Suzuki H."/>
        </authorList>
    </citation>
    <scope>NUCLEOTIDE SEQUENCE [LARGE SCALE GENOMIC DNA]</scope>
    <source>
        <strain evidence="2 3">K1041</strain>
    </source>
</reference>
<dbReference type="RefSeq" id="WP_008878851.1">
    <property type="nucleotide sequence ID" value="NZ_CP017690.1"/>
</dbReference>
<keyword evidence="3" id="KW-1185">Reference proteome</keyword>
<name>A0ABY9QHZ3_GEOTD</name>
<evidence type="ECO:0000313" key="2">
    <source>
        <dbReference type="EMBL" id="WMV78183.1"/>
    </source>
</evidence>